<comment type="caution">
    <text evidence="5">The sequence shown here is derived from an EMBL/GenBank/DDBJ whole genome shotgun (WGS) entry which is preliminary data.</text>
</comment>
<evidence type="ECO:0000256" key="3">
    <source>
        <dbReference type="PROSITE-ProRule" id="PRU01248"/>
    </source>
</evidence>
<evidence type="ECO:0000313" key="6">
    <source>
        <dbReference type="Proteomes" id="UP000054925"/>
    </source>
</evidence>
<keyword evidence="6" id="KW-1185">Reference proteome</keyword>
<evidence type="ECO:0000256" key="1">
    <source>
        <dbReference type="ARBA" id="ARBA00022908"/>
    </source>
</evidence>
<dbReference type="InterPro" id="IPR024456">
    <property type="entry name" value="Integrase_catalytic_putative"/>
</dbReference>
<organism evidence="5 6">
    <name type="scientific">Caballeronia terrestris</name>
    <dbReference type="NCBI Taxonomy" id="1226301"/>
    <lineage>
        <taxon>Bacteria</taxon>
        <taxon>Pseudomonadati</taxon>
        <taxon>Pseudomonadota</taxon>
        <taxon>Betaproteobacteria</taxon>
        <taxon>Burkholderiales</taxon>
        <taxon>Burkholderiaceae</taxon>
        <taxon>Caballeronia</taxon>
    </lineage>
</organism>
<dbReference type="InterPro" id="IPR010998">
    <property type="entry name" value="Integrase_recombinase_N"/>
</dbReference>
<dbReference type="OrthoDB" id="8984190at2"/>
<name>A0A158KUQ6_9BURK</name>
<dbReference type="InterPro" id="IPR044068">
    <property type="entry name" value="CB"/>
</dbReference>
<dbReference type="InterPro" id="IPR011010">
    <property type="entry name" value="DNA_brk_join_enz"/>
</dbReference>
<dbReference type="AlphaFoldDB" id="A0A158KUQ6"/>
<evidence type="ECO:0000313" key="5">
    <source>
        <dbReference type="EMBL" id="SAL84827.1"/>
    </source>
</evidence>
<keyword evidence="1" id="KW-0229">DNA integration</keyword>
<dbReference type="Gene3D" id="1.10.150.130">
    <property type="match status" value="1"/>
</dbReference>
<sequence length="302" mass="33736">MSKFTSPPNRPRSTEAKFMTASLHKGAATLTRQKMLTTFKAFAAHAKQRRYGAVDPATVTEKQIRNYVAARIEGGITPRTIQNEVSHLRRALRGTGRGEWADSLTNAQLGVPAGTRIGTGRVVDAHVLAYALEHAPADTRAWIQLERSLGLRREEMIESHKSLRQWETALMRGQSFVTIRHGTKGGRVRDTAIPPPYRERALAAVKAALEVVTRREQLVDSPTARAAQKQVHDRFAALGLTGKDSGHALRRAFCRDNYEYYLSEGHSVKEALALCARDLGHGEGRGRWVWNNYLRATYEQQT</sequence>
<keyword evidence="2 3" id="KW-0238">DNA-binding</keyword>
<reference evidence="5" key="1">
    <citation type="submission" date="2016-01" db="EMBL/GenBank/DDBJ databases">
        <authorList>
            <person name="Peeters C."/>
        </authorList>
    </citation>
    <scope>NUCLEOTIDE SEQUENCE [LARGE SCALE GENOMIC DNA]</scope>
    <source>
        <strain evidence="5">LMG 22937</strain>
    </source>
</reference>
<dbReference type="SUPFAM" id="SSF56349">
    <property type="entry name" value="DNA breaking-rejoining enzymes"/>
    <property type="match status" value="1"/>
</dbReference>
<dbReference type="Pfam" id="PF12835">
    <property type="entry name" value="Integrase_1"/>
    <property type="match status" value="1"/>
</dbReference>
<dbReference type="EMBL" id="FCOL02000140">
    <property type="protein sequence ID" value="SAL84827.1"/>
    <property type="molecule type" value="Genomic_DNA"/>
</dbReference>
<dbReference type="GO" id="GO:0015074">
    <property type="term" value="P:DNA integration"/>
    <property type="evidence" value="ECO:0007669"/>
    <property type="project" value="UniProtKB-KW"/>
</dbReference>
<evidence type="ECO:0000259" key="4">
    <source>
        <dbReference type="PROSITE" id="PS51900"/>
    </source>
</evidence>
<dbReference type="GO" id="GO:0003677">
    <property type="term" value="F:DNA binding"/>
    <property type="evidence" value="ECO:0007669"/>
    <property type="project" value="UniProtKB-UniRule"/>
</dbReference>
<dbReference type="PROSITE" id="PS51900">
    <property type="entry name" value="CB"/>
    <property type="match status" value="1"/>
</dbReference>
<feature type="domain" description="Core-binding (CB)" evidence="4">
    <location>
        <begin position="13"/>
        <end position="96"/>
    </location>
</feature>
<dbReference type="Pfam" id="PF12834">
    <property type="entry name" value="Phage_int_SAM_2"/>
    <property type="match status" value="1"/>
</dbReference>
<accession>A0A158KUQ6</accession>
<evidence type="ECO:0000256" key="2">
    <source>
        <dbReference type="ARBA" id="ARBA00023125"/>
    </source>
</evidence>
<dbReference type="RefSeq" id="WP_159965072.1">
    <property type="nucleotide sequence ID" value="NZ_FCOL02000140.1"/>
</dbReference>
<proteinExistence type="predicted"/>
<dbReference type="Proteomes" id="UP000054925">
    <property type="component" value="Unassembled WGS sequence"/>
</dbReference>
<protein>
    <submittedName>
        <fullName evidence="5">Integrase</fullName>
    </submittedName>
</protein>
<gene>
    <name evidence="5" type="ORF">AWB67_06779</name>
</gene>
<dbReference type="InterPro" id="IPR024457">
    <property type="entry name" value="Putative_integrase_N"/>
</dbReference>